<dbReference type="Proteomes" id="UP000307440">
    <property type="component" value="Unassembled WGS sequence"/>
</dbReference>
<keyword evidence="1" id="KW-1133">Transmembrane helix</keyword>
<evidence type="ECO:0000313" key="3">
    <source>
        <dbReference type="Proteomes" id="UP000307440"/>
    </source>
</evidence>
<sequence>MHRVFLPLQRSCFGLLLCSLVADLTLLVLDTLLSWSPHHSASRPGKAFPERHCPKTQPSIPILDGSTSLRVAPQFHFYFDRYHPSTDTVARVPSNQ</sequence>
<dbReference type="AlphaFoldDB" id="A0A5C3KI15"/>
<reference evidence="2 3" key="1">
    <citation type="journal article" date="2019" name="Nat. Ecol. Evol.">
        <title>Megaphylogeny resolves global patterns of mushroom evolution.</title>
        <authorList>
            <person name="Varga T."/>
            <person name="Krizsan K."/>
            <person name="Foldi C."/>
            <person name="Dima B."/>
            <person name="Sanchez-Garcia M."/>
            <person name="Sanchez-Ramirez S."/>
            <person name="Szollosi G.J."/>
            <person name="Szarkandi J.G."/>
            <person name="Papp V."/>
            <person name="Albert L."/>
            <person name="Andreopoulos W."/>
            <person name="Angelini C."/>
            <person name="Antonin V."/>
            <person name="Barry K.W."/>
            <person name="Bougher N.L."/>
            <person name="Buchanan P."/>
            <person name="Buyck B."/>
            <person name="Bense V."/>
            <person name="Catcheside P."/>
            <person name="Chovatia M."/>
            <person name="Cooper J."/>
            <person name="Damon W."/>
            <person name="Desjardin D."/>
            <person name="Finy P."/>
            <person name="Geml J."/>
            <person name="Haridas S."/>
            <person name="Hughes K."/>
            <person name="Justo A."/>
            <person name="Karasinski D."/>
            <person name="Kautmanova I."/>
            <person name="Kiss B."/>
            <person name="Kocsube S."/>
            <person name="Kotiranta H."/>
            <person name="LaButti K.M."/>
            <person name="Lechner B.E."/>
            <person name="Liimatainen K."/>
            <person name="Lipzen A."/>
            <person name="Lukacs Z."/>
            <person name="Mihaltcheva S."/>
            <person name="Morgado L.N."/>
            <person name="Niskanen T."/>
            <person name="Noordeloos M.E."/>
            <person name="Ohm R.A."/>
            <person name="Ortiz-Santana B."/>
            <person name="Ovrebo C."/>
            <person name="Racz N."/>
            <person name="Riley R."/>
            <person name="Savchenko A."/>
            <person name="Shiryaev A."/>
            <person name="Soop K."/>
            <person name="Spirin V."/>
            <person name="Szebenyi C."/>
            <person name="Tomsovsky M."/>
            <person name="Tulloss R.E."/>
            <person name="Uehling J."/>
            <person name="Grigoriev I.V."/>
            <person name="Vagvolgyi C."/>
            <person name="Papp T."/>
            <person name="Martin F.M."/>
            <person name="Miettinen O."/>
            <person name="Hibbett D.S."/>
            <person name="Nagy L.G."/>
        </authorList>
    </citation>
    <scope>NUCLEOTIDE SEQUENCE [LARGE SCALE GENOMIC DNA]</scope>
    <source>
        <strain evidence="2 3">CBS 121175</strain>
    </source>
</reference>
<organism evidence="2 3">
    <name type="scientific">Coprinopsis marcescibilis</name>
    <name type="common">Agaric fungus</name>
    <name type="synonym">Psathyrella marcescibilis</name>
    <dbReference type="NCBI Taxonomy" id="230819"/>
    <lineage>
        <taxon>Eukaryota</taxon>
        <taxon>Fungi</taxon>
        <taxon>Dikarya</taxon>
        <taxon>Basidiomycota</taxon>
        <taxon>Agaricomycotina</taxon>
        <taxon>Agaricomycetes</taxon>
        <taxon>Agaricomycetidae</taxon>
        <taxon>Agaricales</taxon>
        <taxon>Agaricineae</taxon>
        <taxon>Psathyrellaceae</taxon>
        <taxon>Coprinopsis</taxon>
    </lineage>
</organism>
<evidence type="ECO:0000256" key="1">
    <source>
        <dbReference type="SAM" id="Phobius"/>
    </source>
</evidence>
<protein>
    <submittedName>
        <fullName evidence="2">Uncharacterized protein</fullName>
    </submittedName>
</protein>
<keyword evidence="3" id="KW-1185">Reference proteome</keyword>
<feature type="transmembrane region" description="Helical" evidence="1">
    <location>
        <begin position="12"/>
        <end position="35"/>
    </location>
</feature>
<gene>
    <name evidence="2" type="ORF">FA15DRAFT_172573</name>
</gene>
<proteinExistence type="predicted"/>
<dbReference type="EMBL" id="ML210335">
    <property type="protein sequence ID" value="TFK19557.1"/>
    <property type="molecule type" value="Genomic_DNA"/>
</dbReference>
<keyword evidence="1" id="KW-0472">Membrane</keyword>
<evidence type="ECO:0000313" key="2">
    <source>
        <dbReference type="EMBL" id="TFK19557.1"/>
    </source>
</evidence>
<keyword evidence="1" id="KW-0812">Transmembrane</keyword>
<name>A0A5C3KI15_COPMA</name>
<accession>A0A5C3KI15</accession>